<evidence type="ECO:0000256" key="6">
    <source>
        <dbReference type="ARBA" id="ARBA00022801"/>
    </source>
</evidence>
<dbReference type="InterPro" id="IPR005225">
    <property type="entry name" value="Small_GTP-bd"/>
</dbReference>
<dbReference type="InterPro" id="IPR036726">
    <property type="entry name" value="GTP1_OBG_dom_sf"/>
</dbReference>
<comment type="function">
    <text evidence="9">An essential GTPase which binds GTP, GDP and possibly (p)ppGpp with moderate affinity, with high nucleotide exchange rates and a fairly low GTP hydrolysis rate. Plays a role in control of the cell cycle, stress response, ribosome biogenesis and in those bacteria that undergo differentiation, in morphogenesis control.</text>
</comment>
<evidence type="ECO:0000256" key="1">
    <source>
        <dbReference type="ARBA" id="ARBA00001946"/>
    </source>
</evidence>
<dbReference type="SUPFAM" id="SSF52540">
    <property type="entry name" value="P-loop containing nucleoside triphosphate hydrolases"/>
    <property type="match status" value="1"/>
</dbReference>
<comment type="cofactor">
    <cofactor evidence="1 9">
        <name>Mg(2+)</name>
        <dbReference type="ChEBI" id="CHEBI:18420"/>
    </cofactor>
</comment>
<dbReference type="RefSeq" id="WP_256547387.1">
    <property type="nucleotide sequence ID" value="NZ_CP101809.1"/>
</dbReference>
<feature type="binding site" evidence="9">
    <location>
        <position position="195"/>
    </location>
    <ligand>
        <name>Mg(2+)</name>
        <dbReference type="ChEBI" id="CHEBI:18420"/>
    </ligand>
</feature>
<evidence type="ECO:0000259" key="10">
    <source>
        <dbReference type="PROSITE" id="PS51710"/>
    </source>
</evidence>
<keyword evidence="5 9" id="KW-0547">Nucleotide-binding</keyword>
<dbReference type="PROSITE" id="PS00905">
    <property type="entry name" value="GTP1_OBG"/>
    <property type="match status" value="1"/>
</dbReference>
<dbReference type="PIRSF" id="PIRSF002401">
    <property type="entry name" value="GTP_bd_Obg/CgtA"/>
    <property type="match status" value="1"/>
</dbReference>
<organism evidence="13 14">
    <name type="scientific">Mycoplasmoides fastidiosum</name>
    <dbReference type="NCBI Taxonomy" id="92758"/>
    <lineage>
        <taxon>Bacteria</taxon>
        <taxon>Bacillati</taxon>
        <taxon>Mycoplasmatota</taxon>
        <taxon>Mycoplasmoidales</taxon>
        <taxon>Mycoplasmoidaceae</taxon>
        <taxon>Mycoplasmoides</taxon>
    </lineage>
</organism>
<dbReference type="HAMAP" id="MF_01454">
    <property type="entry name" value="GTPase_Obg"/>
    <property type="match status" value="1"/>
</dbReference>
<keyword evidence="8 9" id="KW-0342">GTP-binding</keyword>
<evidence type="ECO:0000256" key="9">
    <source>
        <dbReference type="HAMAP-Rule" id="MF_01454"/>
    </source>
</evidence>
<dbReference type="InterPro" id="IPR014100">
    <property type="entry name" value="GTP-bd_Obg/CgtA"/>
</dbReference>
<dbReference type="Gene3D" id="2.70.210.12">
    <property type="entry name" value="GTP1/OBG domain"/>
    <property type="match status" value="1"/>
</dbReference>
<dbReference type="EC" id="3.6.5.-" evidence="9"/>
<evidence type="ECO:0000256" key="4">
    <source>
        <dbReference type="ARBA" id="ARBA00022723"/>
    </source>
</evidence>
<feature type="binding site" evidence="9">
    <location>
        <begin position="308"/>
        <end position="310"/>
    </location>
    <ligand>
        <name>GTP</name>
        <dbReference type="ChEBI" id="CHEBI:37565"/>
    </ligand>
</feature>
<dbReference type="Pfam" id="PF01926">
    <property type="entry name" value="MMR_HSR1"/>
    <property type="match status" value="1"/>
</dbReference>
<keyword evidence="7 9" id="KW-0460">Magnesium</keyword>
<feature type="binding site" evidence="9">
    <location>
        <position position="175"/>
    </location>
    <ligand>
        <name>Mg(2+)</name>
        <dbReference type="ChEBI" id="CHEBI:18420"/>
    </ligand>
</feature>
<dbReference type="InterPro" id="IPR006073">
    <property type="entry name" value="GTP-bd"/>
</dbReference>
<evidence type="ECO:0000256" key="3">
    <source>
        <dbReference type="ARBA" id="ARBA00022490"/>
    </source>
</evidence>
<accession>A0ABU0LYX9</accession>
<feature type="binding site" evidence="9">
    <location>
        <begin position="282"/>
        <end position="285"/>
    </location>
    <ligand>
        <name>GTP</name>
        <dbReference type="ChEBI" id="CHEBI:37565"/>
    </ligand>
</feature>
<dbReference type="NCBIfam" id="NF008956">
    <property type="entry name" value="PRK12299.1"/>
    <property type="match status" value="1"/>
</dbReference>
<dbReference type="PROSITE" id="PS51710">
    <property type="entry name" value="G_OBG"/>
    <property type="match status" value="1"/>
</dbReference>
<dbReference type="InterPro" id="IPR036346">
    <property type="entry name" value="GTP-bd_prot_GTP1/OBG_C_sf"/>
</dbReference>
<feature type="binding site" evidence="9">
    <location>
        <begin position="193"/>
        <end position="197"/>
    </location>
    <ligand>
        <name>GTP</name>
        <dbReference type="ChEBI" id="CHEBI:37565"/>
    </ligand>
</feature>
<dbReference type="NCBIfam" id="TIGR02729">
    <property type="entry name" value="Obg_CgtA"/>
    <property type="match status" value="1"/>
</dbReference>
<dbReference type="NCBIfam" id="NF008955">
    <property type="entry name" value="PRK12297.1"/>
    <property type="match status" value="1"/>
</dbReference>
<protein>
    <recommendedName>
        <fullName evidence="9">GTPase Obg</fullName>
        <ecNumber evidence="9">3.6.5.-</ecNumber>
    </recommendedName>
    <alternativeName>
        <fullName evidence="9">GTP-binding protein Obg</fullName>
    </alternativeName>
</protein>
<evidence type="ECO:0000256" key="7">
    <source>
        <dbReference type="ARBA" id="ARBA00022842"/>
    </source>
</evidence>
<dbReference type="SUPFAM" id="SSF102741">
    <property type="entry name" value="Obg GTP-binding protein C-terminal domain"/>
    <property type="match status" value="1"/>
</dbReference>
<name>A0ABU0LYX9_9BACT</name>
<gene>
    <name evidence="9" type="primary">obg</name>
    <name evidence="13" type="ORF">J2Z62_000357</name>
</gene>
<reference evidence="13" key="1">
    <citation type="submission" date="2023-07" db="EMBL/GenBank/DDBJ databases">
        <title>Genomic Encyclopedia of Type Strains, Phase IV (KMG-IV): sequencing the most valuable type-strain genomes for metagenomic binning, comparative biology and taxonomic classification.</title>
        <authorList>
            <person name="Goeker M."/>
        </authorList>
    </citation>
    <scope>NUCLEOTIDE SEQUENCE [LARGE SCALE GENOMIC DNA]</scope>
    <source>
        <strain evidence="13">DSM 21204</strain>
    </source>
</reference>
<dbReference type="PROSITE" id="PS51881">
    <property type="entry name" value="OCT"/>
    <property type="match status" value="1"/>
</dbReference>
<dbReference type="InterPro" id="IPR031167">
    <property type="entry name" value="G_OBG"/>
</dbReference>
<dbReference type="CDD" id="cd01898">
    <property type="entry name" value="Obg"/>
    <property type="match status" value="1"/>
</dbReference>
<dbReference type="GO" id="GO:0016787">
    <property type="term" value="F:hydrolase activity"/>
    <property type="evidence" value="ECO:0007669"/>
    <property type="project" value="UniProtKB-KW"/>
</dbReference>
<feature type="binding site" evidence="9">
    <location>
        <begin position="214"/>
        <end position="217"/>
    </location>
    <ligand>
        <name>GTP</name>
        <dbReference type="ChEBI" id="CHEBI:37565"/>
    </ligand>
</feature>
<feature type="domain" description="Obg" evidence="12">
    <location>
        <begin position="3"/>
        <end position="161"/>
    </location>
</feature>
<dbReference type="PANTHER" id="PTHR11702">
    <property type="entry name" value="DEVELOPMENTALLY REGULATED GTP-BINDING PROTEIN-RELATED"/>
    <property type="match status" value="1"/>
</dbReference>
<dbReference type="Pfam" id="PF01018">
    <property type="entry name" value="GTP1_OBG"/>
    <property type="match status" value="1"/>
</dbReference>
<dbReference type="InterPro" id="IPR006169">
    <property type="entry name" value="GTP1_OBG_dom"/>
</dbReference>
<evidence type="ECO:0000256" key="8">
    <source>
        <dbReference type="ARBA" id="ARBA00023134"/>
    </source>
</evidence>
<dbReference type="InterPro" id="IPR045086">
    <property type="entry name" value="OBG_GTPase"/>
</dbReference>
<evidence type="ECO:0000313" key="13">
    <source>
        <dbReference type="EMBL" id="MDQ0513919.1"/>
    </source>
</evidence>
<comment type="subcellular location">
    <subcellularLocation>
        <location evidence="9">Cytoplasm</location>
    </subcellularLocation>
</comment>
<dbReference type="SUPFAM" id="SSF82051">
    <property type="entry name" value="Obg GTP-binding protein N-terminal domain"/>
    <property type="match status" value="1"/>
</dbReference>
<dbReference type="InterPro" id="IPR006074">
    <property type="entry name" value="GTP1-OBG_CS"/>
</dbReference>
<dbReference type="PROSITE" id="PS51883">
    <property type="entry name" value="OBG"/>
    <property type="match status" value="1"/>
</dbReference>
<evidence type="ECO:0000256" key="5">
    <source>
        <dbReference type="ARBA" id="ARBA00022741"/>
    </source>
</evidence>
<proteinExistence type="inferred from homology"/>
<evidence type="ECO:0000256" key="2">
    <source>
        <dbReference type="ARBA" id="ARBA00007699"/>
    </source>
</evidence>
<evidence type="ECO:0000259" key="12">
    <source>
        <dbReference type="PROSITE" id="PS51883"/>
    </source>
</evidence>
<keyword evidence="3 9" id="KW-0963">Cytoplasm</keyword>
<dbReference type="EMBL" id="JAUSWO010000001">
    <property type="protein sequence ID" value="MDQ0513919.1"/>
    <property type="molecule type" value="Genomic_DNA"/>
</dbReference>
<dbReference type="Proteomes" id="UP001240643">
    <property type="component" value="Unassembled WGS sequence"/>
</dbReference>
<comment type="caution">
    <text evidence="13">The sequence shown here is derived from an EMBL/GenBank/DDBJ whole genome shotgun (WGS) entry which is preliminary data.</text>
</comment>
<evidence type="ECO:0000313" key="14">
    <source>
        <dbReference type="Proteomes" id="UP001240643"/>
    </source>
</evidence>
<keyword evidence="6 9" id="KW-0378">Hydrolase</keyword>
<keyword evidence="14" id="KW-1185">Reference proteome</keyword>
<dbReference type="InterPro" id="IPR027417">
    <property type="entry name" value="P-loop_NTPase"/>
</dbReference>
<feature type="binding site" evidence="9">
    <location>
        <begin position="168"/>
        <end position="175"/>
    </location>
    <ligand>
        <name>GTP</name>
        <dbReference type="ChEBI" id="CHEBI:37565"/>
    </ligand>
</feature>
<evidence type="ECO:0000259" key="11">
    <source>
        <dbReference type="PROSITE" id="PS51881"/>
    </source>
</evidence>
<sequence length="428" mass="46944">MNYQFVDVCVLKLQAGNGGNGALAWRREAHYPQGGPFGGDGGKGGDIIIIGDQNLNNLFHLRNLKTIRAENGVNGASKIQHGAKGQDKIIKVPCGTVVTDLQTGIKICDIVQDGQSFLLCKGGKGGKGNYFFKSSINQAPSLWERGDLGAGLTVKLEIQSIADVGLFGFPNAGKSTFLSNISNAKPKIASYPFTTLEPVLGAVAHRNQKLVFADVPGLIENAANGAGLGHDFLKHLNRCKILIHLIAADDELGIVNSYQVIANEIQQYSAALAAKPTILVINKIDLNYDQAAYEQLINLTKQEVFLISTANKNNMNDLLDRVFQTHDQLMKQVEAGVYEINNTNFPTKNQQTELQISFGKSGWNVEHPEIAYWIHKIPQDTIDNKFRLKAKLAKYQLTEKLLASGAQKNDQIHAYGLVWSFLTDHDYD</sequence>
<feature type="domain" description="OBG-type G" evidence="10">
    <location>
        <begin position="162"/>
        <end position="327"/>
    </location>
</feature>
<comment type="subunit">
    <text evidence="9">Monomer.</text>
</comment>
<dbReference type="PANTHER" id="PTHR11702:SF31">
    <property type="entry name" value="MITOCHONDRIAL RIBOSOME-ASSOCIATED GTPASE 2"/>
    <property type="match status" value="1"/>
</dbReference>
<comment type="similarity">
    <text evidence="2 9">Belongs to the TRAFAC class OBG-HflX-like GTPase superfamily. OBG GTPase family.</text>
</comment>
<dbReference type="PRINTS" id="PR00326">
    <property type="entry name" value="GTP1OBG"/>
</dbReference>
<keyword evidence="4 9" id="KW-0479">Metal-binding</keyword>
<dbReference type="Pfam" id="PF09269">
    <property type="entry name" value="DUF1967"/>
    <property type="match status" value="1"/>
</dbReference>
<dbReference type="NCBIfam" id="TIGR00231">
    <property type="entry name" value="small_GTP"/>
    <property type="match status" value="1"/>
</dbReference>
<feature type="domain" description="OCT" evidence="11">
    <location>
        <begin position="346"/>
        <end position="423"/>
    </location>
</feature>
<dbReference type="Gene3D" id="3.40.50.300">
    <property type="entry name" value="P-loop containing nucleotide triphosphate hydrolases"/>
    <property type="match status" value="1"/>
</dbReference>
<dbReference type="InterPro" id="IPR015349">
    <property type="entry name" value="OCT_dom"/>
</dbReference>